<proteinExistence type="predicted"/>
<dbReference type="Pfam" id="PF00550">
    <property type="entry name" value="PP-binding"/>
    <property type="match status" value="1"/>
</dbReference>
<feature type="domain" description="Carrier" evidence="5">
    <location>
        <begin position="546"/>
        <end position="620"/>
    </location>
</feature>
<feature type="transmembrane region" description="Helical" evidence="4">
    <location>
        <begin position="1157"/>
        <end position="1182"/>
    </location>
</feature>
<reference evidence="6 7" key="1">
    <citation type="submission" date="2018-03" db="EMBL/GenBank/DDBJ databases">
        <title>Genomic Encyclopedia of Type Strains, Phase III (KMG-III): the genomes of soil and plant-associated and newly described type strains.</title>
        <authorList>
            <person name="Whitman W."/>
        </authorList>
    </citation>
    <scope>NUCLEOTIDE SEQUENCE [LARGE SCALE GENOMIC DNA]</scope>
    <source>
        <strain evidence="6 7">CGMCC 1.12484</strain>
    </source>
</reference>
<feature type="transmembrane region" description="Helical" evidence="4">
    <location>
        <begin position="690"/>
        <end position="720"/>
    </location>
</feature>
<evidence type="ECO:0000256" key="2">
    <source>
        <dbReference type="ARBA" id="ARBA00022553"/>
    </source>
</evidence>
<dbReference type="InterPro" id="IPR036736">
    <property type="entry name" value="ACP-like_sf"/>
</dbReference>
<evidence type="ECO:0000313" key="7">
    <source>
        <dbReference type="Proteomes" id="UP000237983"/>
    </source>
</evidence>
<dbReference type="Proteomes" id="UP000237983">
    <property type="component" value="Unassembled WGS sequence"/>
</dbReference>
<dbReference type="PROSITE" id="PS00455">
    <property type="entry name" value="AMP_BINDING"/>
    <property type="match status" value="1"/>
</dbReference>
<dbReference type="Gene3D" id="1.10.1200.10">
    <property type="entry name" value="ACP-like"/>
    <property type="match status" value="1"/>
</dbReference>
<protein>
    <submittedName>
        <fullName evidence="6">Non-ribosomal peptide synthetase-like protein</fullName>
    </submittedName>
</protein>
<dbReference type="PROSITE" id="PS00012">
    <property type="entry name" value="PHOSPHOPANTETHEINE"/>
    <property type="match status" value="1"/>
</dbReference>
<dbReference type="GO" id="GO:0005737">
    <property type="term" value="C:cytoplasm"/>
    <property type="evidence" value="ECO:0007669"/>
    <property type="project" value="TreeGrafter"/>
</dbReference>
<dbReference type="SMART" id="SM00823">
    <property type="entry name" value="PKS_PP"/>
    <property type="match status" value="1"/>
</dbReference>
<dbReference type="InterPro" id="IPR006162">
    <property type="entry name" value="Ppantetheine_attach_site"/>
</dbReference>
<dbReference type="InterPro" id="IPR010071">
    <property type="entry name" value="AA_adenyl_dom"/>
</dbReference>
<dbReference type="InterPro" id="IPR009081">
    <property type="entry name" value="PP-bd_ACP"/>
</dbReference>
<keyword evidence="7" id="KW-1185">Reference proteome</keyword>
<evidence type="ECO:0000256" key="1">
    <source>
        <dbReference type="ARBA" id="ARBA00022450"/>
    </source>
</evidence>
<feature type="transmembrane region" description="Helical" evidence="4">
    <location>
        <begin position="1128"/>
        <end position="1151"/>
    </location>
</feature>
<keyword evidence="2" id="KW-0597">Phosphoprotein</keyword>
<feature type="transmembrane region" description="Helical" evidence="4">
    <location>
        <begin position="883"/>
        <end position="913"/>
    </location>
</feature>
<dbReference type="InterPro" id="IPR042099">
    <property type="entry name" value="ANL_N_sf"/>
</dbReference>
<dbReference type="InterPro" id="IPR045851">
    <property type="entry name" value="AMP-bd_C_sf"/>
</dbReference>
<keyword evidence="4" id="KW-0472">Membrane</keyword>
<dbReference type="NCBIfam" id="TIGR01733">
    <property type="entry name" value="AA-adenyl-dom"/>
    <property type="match status" value="1"/>
</dbReference>
<dbReference type="GO" id="GO:0043041">
    <property type="term" value="P:amino acid activation for nonribosomal peptide biosynthetic process"/>
    <property type="evidence" value="ECO:0007669"/>
    <property type="project" value="TreeGrafter"/>
</dbReference>
<comment type="caution">
    <text evidence="6">The sequence shown here is derived from an EMBL/GenBank/DDBJ whole genome shotgun (WGS) entry which is preliminary data.</text>
</comment>
<dbReference type="CDD" id="cd05930">
    <property type="entry name" value="A_NRPS"/>
    <property type="match status" value="1"/>
</dbReference>
<dbReference type="InterPro" id="IPR020845">
    <property type="entry name" value="AMP-binding_CS"/>
</dbReference>
<dbReference type="SUPFAM" id="SSF56801">
    <property type="entry name" value="Acetyl-CoA synthetase-like"/>
    <property type="match status" value="1"/>
</dbReference>
<keyword evidence="4" id="KW-1133">Transmembrane helix</keyword>
<dbReference type="Gene3D" id="3.40.50.12780">
    <property type="entry name" value="N-terminal domain of ligase-like"/>
    <property type="match status" value="1"/>
</dbReference>
<dbReference type="OrthoDB" id="2472181at2"/>
<dbReference type="GO" id="GO:0044550">
    <property type="term" value="P:secondary metabolite biosynthetic process"/>
    <property type="evidence" value="ECO:0007669"/>
    <property type="project" value="TreeGrafter"/>
</dbReference>
<dbReference type="InterPro" id="IPR020806">
    <property type="entry name" value="PKS_PP-bd"/>
</dbReference>
<dbReference type="Pfam" id="PF00501">
    <property type="entry name" value="AMP-binding"/>
    <property type="match status" value="1"/>
</dbReference>
<dbReference type="SUPFAM" id="SSF51161">
    <property type="entry name" value="Trimeric LpxA-like enzymes"/>
    <property type="match status" value="3"/>
</dbReference>
<name>A0A2T0VEJ3_9MICO</name>
<dbReference type="InterPro" id="IPR000873">
    <property type="entry name" value="AMP-dep_synth/lig_dom"/>
</dbReference>
<sequence length="1352" mass="141891">MTESHIGILSSSGRAPEPRTLLDILRETATLYPEASALDDGSGGLSYRELMARVIQTAARLSAAGVRRGDRVGVRMPSGARELYISILGILAAGAAYVPVDADDPEERADLVFSEAGVCGVITGNGDFTASAARPSDATSDAPIDAPIDPPSDPPRKATPLFEGNPPHPSTSSHAILQPPTPDDDAWIIFTSGSTGTPKGVAVSHRSAAAFVDAEARLFLAGDPLGTSDRVLAGLSVAFDASCEEMWLAWRNGACLVPAPRSLVRSGMDLGPWLTSRGITAVSTVPTLASLWPAESLESVRLLIFGGEACPPELAERLAVEGREVWNTYGPTEATVVACAALLDGTAPVRIGLPLDGWDLAVVDSEGYPVADGEVGELIIGGVGLARYLDPQKDAEKYAAHPQLGWERAYRSGDLVRFDVRGLEFQGRADDQVKVGGRRIELGEIESALQDLPGVSGAAAAVRQTEAGNQILVGYLAVRDPDAFDREAAIKELRAQLPAALVPLLTVVDELPVRTSGKIDRAALPWPLPGVTGGASGDGASGNGASGLEPAAERLAQQWQAVLGIPVADLGANFFDLGGSSLAAAQLVARIREDDPEFTVAEIYSHPRLGAMADALAARAAAAGAARAGSPGDVHHDFHRVIPTPRRMQWLQTILGVPLLALSGVRWLLFLLVAGAVLVPFGGFDFLPVIFPAVLIPAFVLFATPLGRMVIAVCCARVLLAGLKAGDYPRGGSVHLRLWLAEQVALQIGAVSLAGAPWITYYARALGAKIDHEVDLHTLPPITGMLTVGFGASIEPEVDLSGYWIDGDILRIGAIRIGAHSSVGARSTLLPGTRVGKRAEIAPGSAVFGRVPAGQRWAGSPAVRQGRANAWWPEQRPARARRWIAAFGGASLALSLLPVIALASGGVVIALAIRDSPTAVDIFWRMSGALVPATLVAGVILATLVVLVVRLLGIGLREGTFPVRSRIGWQVWCTERVLDLSRTILFPLYASLFTPVWLRMLGAKVGRDVEASTVLLVPSMTTIRDGAFLADDTLIGSYELGGGWLRLGRAEIGKRAFLGNSGMAAGGHTVPKDGLVAVLSSAPAKSKAGSSWLGSPAVRLRRSVAVADEGRTFRPHAGLRVARIAWELCRVVPVIVTCAIGLGVLFALAVLTTAYGAIAAAVLSGVVMALAGAVAAGISTAAKWLISGRIRVGEHPLWSSFVWRTEVADTFVEMVAAPWFAQSAAGTPALNIWLRSLGATIGRGVWCDSYWLPEADLAILGDGSTVNRGCVVQTHLFHDRIMSMDTVTLDAGATLGPHSVILPAARIGEHGTVGPASLVMRGELVPSGSRWSGNPIGPWREVTFADYHAKIS</sequence>
<dbReference type="PANTHER" id="PTHR45527">
    <property type="entry name" value="NONRIBOSOMAL PEPTIDE SYNTHETASE"/>
    <property type="match status" value="1"/>
</dbReference>
<dbReference type="RefSeq" id="WP_106212168.1">
    <property type="nucleotide sequence ID" value="NZ_PVTL01000004.1"/>
</dbReference>
<organism evidence="6 7">
    <name type="scientific">Glaciihabitans tibetensis</name>
    <dbReference type="NCBI Taxonomy" id="1266600"/>
    <lineage>
        <taxon>Bacteria</taxon>
        <taxon>Bacillati</taxon>
        <taxon>Actinomycetota</taxon>
        <taxon>Actinomycetes</taxon>
        <taxon>Micrococcales</taxon>
        <taxon>Microbacteriaceae</taxon>
        <taxon>Glaciihabitans</taxon>
    </lineage>
</organism>
<dbReference type="InterPro" id="IPR011004">
    <property type="entry name" value="Trimer_LpxA-like_sf"/>
</dbReference>
<keyword evidence="1" id="KW-0596">Phosphopantetheine</keyword>
<dbReference type="GO" id="GO:0031177">
    <property type="term" value="F:phosphopantetheine binding"/>
    <property type="evidence" value="ECO:0007669"/>
    <property type="project" value="InterPro"/>
</dbReference>
<evidence type="ECO:0000313" key="6">
    <source>
        <dbReference type="EMBL" id="PRY68597.1"/>
    </source>
</evidence>
<feature type="transmembrane region" description="Helical" evidence="4">
    <location>
        <begin position="933"/>
        <end position="956"/>
    </location>
</feature>
<evidence type="ECO:0000259" key="5">
    <source>
        <dbReference type="PROSITE" id="PS50075"/>
    </source>
</evidence>
<evidence type="ECO:0000256" key="4">
    <source>
        <dbReference type="SAM" id="Phobius"/>
    </source>
</evidence>
<dbReference type="NCBIfam" id="TIGR02353">
    <property type="entry name" value="NRPS_term_dom"/>
    <property type="match status" value="1"/>
</dbReference>
<dbReference type="Gene3D" id="3.30.300.30">
    <property type="match status" value="1"/>
</dbReference>
<evidence type="ECO:0000256" key="3">
    <source>
        <dbReference type="SAM" id="MobiDB-lite"/>
    </source>
</evidence>
<dbReference type="PANTHER" id="PTHR45527:SF1">
    <property type="entry name" value="FATTY ACID SYNTHASE"/>
    <property type="match status" value="1"/>
</dbReference>
<feature type="compositionally biased region" description="Low complexity" evidence="3">
    <location>
        <begin position="135"/>
        <end position="147"/>
    </location>
</feature>
<keyword evidence="4" id="KW-0812">Transmembrane</keyword>
<dbReference type="PROSITE" id="PS50075">
    <property type="entry name" value="CARRIER"/>
    <property type="match status" value="1"/>
</dbReference>
<dbReference type="InterPro" id="IPR012728">
    <property type="entry name" value="Pls/PosA_C"/>
</dbReference>
<dbReference type="EMBL" id="PVTL01000004">
    <property type="protein sequence ID" value="PRY68597.1"/>
    <property type="molecule type" value="Genomic_DNA"/>
</dbReference>
<dbReference type="Gene3D" id="2.160.10.10">
    <property type="entry name" value="Hexapeptide repeat proteins"/>
    <property type="match status" value="2"/>
</dbReference>
<feature type="region of interest" description="Disordered" evidence="3">
    <location>
        <begin position="130"/>
        <end position="178"/>
    </location>
</feature>
<gene>
    <name evidence="6" type="ORF">B0I08_104300</name>
</gene>
<dbReference type="SUPFAM" id="SSF47336">
    <property type="entry name" value="ACP-like"/>
    <property type="match status" value="1"/>
</dbReference>
<accession>A0A2T0VEJ3</accession>